<dbReference type="PANTHER" id="PTHR43903">
    <property type="entry name" value="NEUROLIGIN"/>
    <property type="match status" value="1"/>
</dbReference>
<reference evidence="3 4" key="1">
    <citation type="submission" date="2016-10" db="EMBL/GenBank/DDBJ databases">
        <title>Genome sequence of Mycobacterium talmonii.</title>
        <authorList>
            <person name="Greninger A.L."/>
            <person name="Elliott B."/>
            <person name="Vasireddy S."/>
            <person name="Vasireddy R."/>
        </authorList>
    </citation>
    <scope>NUCLEOTIDE SEQUENCE [LARGE SCALE GENOMIC DNA]</scope>
    <source>
        <strain evidence="4">NE-TNMC-100812</strain>
    </source>
</reference>
<accession>A0A1S1N3L1</accession>
<evidence type="ECO:0000259" key="2">
    <source>
        <dbReference type="Pfam" id="PF00135"/>
    </source>
</evidence>
<proteinExistence type="predicted"/>
<dbReference type="Pfam" id="PF00135">
    <property type="entry name" value="COesterase"/>
    <property type="match status" value="1"/>
</dbReference>
<name>A0A1S1N3L1_9MYCO</name>
<dbReference type="SUPFAM" id="SSF53474">
    <property type="entry name" value="alpha/beta-Hydrolases"/>
    <property type="match status" value="1"/>
</dbReference>
<dbReference type="EMBL" id="MLQM01000218">
    <property type="protein sequence ID" value="OHU93206.1"/>
    <property type="molecule type" value="Genomic_DNA"/>
</dbReference>
<protein>
    <recommendedName>
        <fullName evidence="2">Carboxylesterase type B domain-containing protein</fullName>
    </recommendedName>
</protein>
<evidence type="ECO:0000313" key="4">
    <source>
        <dbReference type="Proteomes" id="UP000179734"/>
    </source>
</evidence>
<dbReference type="InterPro" id="IPR002018">
    <property type="entry name" value="CarbesteraseB"/>
</dbReference>
<dbReference type="Proteomes" id="UP000179734">
    <property type="component" value="Unassembled WGS sequence"/>
</dbReference>
<dbReference type="Gene3D" id="3.40.50.1820">
    <property type="entry name" value="alpha/beta hydrolase"/>
    <property type="match status" value="1"/>
</dbReference>
<dbReference type="InterPro" id="IPR029058">
    <property type="entry name" value="AB_hydrolase_fold"/>
</dbReference>
<comment type="caution">
    <text evidence="3">The sequence shown here is derived from an EMBL/GenBank/DDBJ whole genome shotgun (WGS) entry which is preliminary data.</text>
</comment>
<gene>
    <name evidence="3" type="ORF">BKN37_24560</name>
</gene>
<evidence type="ECO:0000313" key="3">
    <source>
        <dbReference type="EMBL" id="OHU93206.1"/>
    </source>
</evidence>
<dbReference type="AlphaFoldDB" id="A0A1S1N3L1"/>
<feature type="domain" description="Carboxylesterase type B" evidence="2">
    <location>
        <begin position="2"/>
        <end position="53"/>
    </location>
</feature>
<feature type="region of interest" description="Disordered" evidence="1">
    <location>
        <begin position="106"/>
        <end position="130"/>
    </location>
</feature>
<organism evidence="3 4">
    <name type="scientific">Mycobacterium talmoniae</name>
    <dbReference type="NCBI Taxonomy" id="1858794"/>
    <lineage>
        <taxon>Bacteria</taxon>
        <taxon>Bacillati</taxon>
        <taxon>Actinomycetota</taxon>
        <taxon>Actinomycetes</taxon>
        <taxon>Mycobacteriales</taxon>
        <taxon>Mycobacteriaceae</taxon>
        <taxon>Mycobacterium</taxon>
    </lineage>
</organism>
<dbReference type="InterPro" id="IPR051093">
    <property type="entry name" value="Neuroligin/BSAL"/>
</dbReference>
<sequence length="206" mass="22150">MSVVQTRSGAVRGVEVDGVWAWRGIPYAAPPVGELRWAAPRREPPWSGVRDGAGAVAQAYAERYPQLSPTQRRHVFMTDERYGAPTLRLLDGQSQHAPVWSFRFKAPSEGQPAPTCRTGSGWPAAPTRDRRAVRGHPAGPGQLPAHRGAVLAAAARAISASTAPPCCWRCPSRVVIDGANPLYPSVWAGHDWAPGTWWPLLEPGGG</sequence>
<keyword evidence="4" id="KW-1185">Reference proteome</keyword>
<dbReference type="RefSeq" id="WP_071029577.1">
    <property type="nucleotide sequence ID" value="NZ_MLQM01000218.1"/>
</dbReference>
<evidence type="ECO:0000256" key="1">
    <source>
        <dbReference type="SAM" id="MobiDB-lite"/>
    </source>
</evidence>